<dbReference type="InterPro" id="IPR000719">
    <property type="entry name" value="Prot_kinase_dom"/>
</dbReference>
<keyword evidence="2" id="KW-0547">Nucleotide-binding</keyword>
<evidence type="ECO:0000256" key="1">
    <source>
        <dbReference type="ARBA" id="ARBA00022679"/>
    </source>
</evidence>
<dbReference type="SUPFAM" id="SSF56112">
    <property type="entry name" value="Protein kinase-like (PK-like)"/>
    <property type="match status" value="1"/>
</dbReference>
<keyword evidence="3" id="KW-0418">Kinase</keyword>
<dbReference type="InterPro" id="IPR011009">
    <property type="entry name" value="Kinase-like_dom_sf"/>
</dbReference>
<proteinExistence type="predicted"/>
<dbReference type="PROSITE" id="PS50011">
    <property type="entry name" value="PROTEIN_KINASE_DOM"/>
    <property type="match status" value="1"/>
</dbReference>
<dbReference type="Pfam" id="PF07714">
    <property type="entry name" value="PK_Tyr_Ser-Thr"/>
    <property type="match status" value="1"/>
</dbReference>
<dbReference type="PANTHER" id="PTHR44329:SF288">
    <property type="entry name" value="MITOGEN-ACTIVATED PROTEIN KINASE KINASE KINASE 20"/>
    <property type="match status" value="1"/>
</dbReference>
<gene>
    <name evidence="6" type="ORF">AMORRO_LOCUS14216</name>
</gene>
<evidence type="ECO:0000313" key="7">
    <source>
        <dbReference type="Proteomes" id="UP000789342"/>
    </source>
</evidence>
<feature type="non-terminal residue" evidence="6">
    <location>
        <position position="1"/>
    </location>
</feature>
<keyword evidence="7" id="KW-1185">Reference proteome</keyword>
<comment type="caution">
    <text evidence="6">The sequence shown here is derived from an EMBL/GenBank/DDBJ whole genome shotgun (WGS) entry which is preliminary data.</text>
</comment>
<keyword evidence="4" id="KW-0067">ATP-binding</keyword>
<dbReference type="GO" id="GO:0004674">
    <property type="term" value="F:protein serine/threonine kinase activity"/>
    <property type="evidence" value="ECO:0007669"/>
    <property type="project" value="TreeGrafter"/>
</dbReference>
<dbReference type="PANTHER" id="PTHR44329">
    <property type="entry name" value="SERINE/THREONINE-PROTEIN KINASE TNNI3K-RELATED"/>
    <property type="match status" value="1"/>
</dbReference>
<dbReference type="AlphaFoldDB" id="A0A9N9NH48"/>
<evidence type="ECO:0000256" key="3">
    <source>
        <dbReference type="ARBA" id="ARBA00022777"/>
    </source>
</evidence>
<dbReference type="InterPro" id="IPR001245">
    <property type="entry name" value="Ser-Thr/Tyr_kinase_cat_dom"/>
</dbReference>
<dbReference type="Gene3D" id="1.10.510.10">
    <property type="entry name" value="Transferase(Phosphotransferase) domain 1"/>
    <property type="match status" value="1"/>
</dbReference>
<organism evidence="6 7">
    <name type="scientific">Acaulospora morrowiae</name>
    <dbReference type="NCBI Taxonomy" id="94023"/>
    <lineage>
        <taxon>Eukaryota</taxon>
        <taxon>Fungi</taxon>
        <taxon>Fungi incertae sedis</taxon>
        <taxon>Mucoromycota</taxon>
        <taxon>Glomeromycotina</taxon>
        <taxon>Glomeromycetes</taxon>
        <taxon>Diversisporales</taxon>
        <taxon>Acaulosporaceae</taxon>
        <taxon>Acaulospora</taxon>
    </lineage>
</organism>
<evidence type="ECO:0000256" key="4">
    <source>
        <dbReference type="ARBA" id="ARBA00022840"/>
    </source>
</evidence>
<keyword evidence="1" id="KW-0808">Transferase</keyword>
<sequence>MGSAYSKQGSQNFYPSPSSLLAEDWTAHFNLPAKRITRCPLCFHQRTCKGYWCQNCESRRFRELFSSWGLFGSMWKRKGSCKVALKMLDGFKESSVEYLNELRAHYKCISSGSVLTCYGITQDETTNNYMLVMDYAKQGDLTHFLRHNMVNYDWYRRVRELWYIARGLKAIHDADLVHKDLHSGNILFNTFTRRPAIGDLGLCRPVKESSSGNVVLGVLPYVAPEILRGNAYTKASDIYSFSMIMWEVSTLKKPFSNVAHDASLALEVTLGMRPAIAPGTPKKYAELMKLCWDVDPVKRPSAEELVKKLEELMNDRNINSSTPKIDIEEMPTHPEACFTSRILEFPHLEDTKYEFKEVDLQSQERLHI</sequence>
<protein>
    <submittedName>
        <fullName evidence="6">14871_t:CDS:1</fullName>
    </submittedName>
</protein>
<dbReference type="GO" id="GO:0005524">
    <property type="term" value="F:ATP binding"/>
    <property type="evidence" value="ECO:0007669"/>
    <property type="project" value="UniProtKB-KW"/>
</dbReference>
<evidence type="ECO:0000313" key="6">
    <source>
        <dbReference type="EMBL" id="CAG8733750.1"/>
    </source>
</evidence>
<dbReference type="InterPro" id="IPR051681">
    <property type="entry name" value="Ser/Thr_Kinases-Pseudokinases"/>
</dbReference>
<accession>A0A9N9NH48</accession>
<dbReference type="PRINTS" id="PR00109">
    <property type="entry name" value="TYRKINASE"/>
</dbReference>
<feature type="domain" description="Protein kinase" evidence="5">
    <location>
        <begin position="60"/>
        <end position="313"/>
    </location>
</feature>
<evidence type="ECO:0000256" key="2">
    <source>
        <dbReference type="ARBA" id="ARBA00022741"/>
    </source>
</evidence>
<dbReference type="Proteomes" id="UP000789342">
    <property type="component" value="Unassembled WGS sequence"/>
</dbReference>
<dbReference type="OrthoDB" id="544350at2759"/>
<dbReference type="EMBL" id="CAJVPV010027304">
    <property type="protein sequence ID" value="CAG8733750.1"/>
    <property type="molecule type" value="Genomic_DNA"/>
</dbReference>
<evidence type="ECO:0000259" key="5">
    <source>
        <dbReference type="PROSITE" id="PS50011"/>
    </source>
</evidence>
<reference evidence="6" key="1">
    <citation type="submission" date="2021-06" db="EMBL/GenBank/DDBJ databases">
        <authorList>
            <person name="Kallberg Y."/>
            <person name="Tangrot J."/>
            <person name="Rosling A."/>
        </authorList>
    </citation>
    <scope>NUCLEOTIDE SEQUENCE</scope>
    <source>
        <strain evidence="6">CL551</strain>
    </source>
</reference>
<name>A0A9N9NH48_9GLOM</name>